<dbReference type="Gene3D" id="3.40.50.300">
    <property type="entry name" value="P-loop containing nucleotide triphosphate hydrolases"/>
    <property type="match status" value="1"/>
</dbReference>
<dbReference type="PROSITE" id="PS50013">
    <property type="entry name" value="CHROMO_2"/>
    <property type="match status" value="1"/>
</dbReference>
<dbReference type="InterPro" id="IPR027417">
    <property type="entry name" value="P-loop_NTPase"/>
</dbReference>
<feature type="domain" description="Helicase ATP-binding" evidence="13">
    <location>
        <begin position="809"/>
        <end position="973"/>
    </location>
</feature>
<dbReference type="Gene3D" id="2.40.50.40">
    <property type="match status" value="2"/>
</dbReference>
<evidence type="ECO:0000259" key="13">
    <source>
        <dbReference type="PROSITE" id="PS51192"/>
    </source>
</evidence>
<comment type="subcellular location">
    <subcellularLocation>
        <location evidence="1">Nucleus</location>
    </subcellularLocation>
</comment>
<keyword evidence="2" id="KW-0479">Metal-binding</keyword>
<feature type="transmembrane region" description="Helical" evidence="10">
    <location>
        <begin position="31"/>
        <end position="59"/>
    </location>
</feature>
<keyword evidence="6" id="KW-0067">ATP-binding</keyword>
<dbReference type="Gene3D" id="3.40.50.10810">
    <property type="entry name" value="Tandem AAA-ATPase domain"/>
    <property type="match status" value="1"/>
</dbReference>
<evidence type="ECO:0000259" key="12">
    <source>
        <dbReference type="PROSITE" id="PS50016"/>
    </source>
</evidence>
<dbReference type="GO" id="GO:0042393">
    <property type="term" value="F:histone binding"/>
    <property type="evidence" value="ECO:0007669"/>
    <property type="project" value="TreeGrafter"/>
</dbReference>
<dbReference type="GO" id="GO:0005524">
    <property type="term" value="F:ATP binding"/>
    <property type="evidence" value="ECO:0007669"/>
    <property type="project" value="UniProtKB-KW"/>
</dbReference>
<evidence type="ECO:0000256" key="6">
    <source>
        <dbReference type="ARBA" id="ARBA00022840"/>
    </source>
</evidence>
<protein>
    <submittedName>
        <fullName evidence="14">Uncharacterized protein</fullName>
    </submittedName>
</protein>
<accession>A0AAN9KWJ0</accession>
<reference evidence="14 15" key="1">
    <citation type="submission" date="2024-01" db="EMBL/GenBank/DDBJ databases">
        <title>The genomes of 5 underutilized Papilionoideae crops provide insights into root nodulation and disease resistanc.</title>
        <authorList>
            <person name="Jiang F."/>
        </authorList>
    </citation>
    <scope>NUCLEOTIDE SEQUENCE [LARGE SCALE GENOMIC DNA]</scope>
    <source>
        <strain evidence="14">LVBAO_FW01</strain>
        <tissue evidence="14">Leaves</tissue>
    </source>
</reference>
<keyword evidence="10" id="KW-0812">Transmembrane</keyword>
<dbReference type="InterPro" id="IPR013083">
    <property type="entry name" value="Znf_RING/FYVE/PHD"/>
</dbReference>
<dbReference type="GO" id="GO:0140658">
    <property type="term" value="F:ATP-dependent chromatin remodeler activity"/>
    <property type="evidence" value="ECO:0007669"/>
    <property type="project" value="TreeGrafter"/>
</dbReference>
<dbReference type="PANTHER" id="PTHR45623">
    <property type="entry name" value="CHROMODOMAIN-HELICASE-DNA-BINDING PROTEIN 3-RELATED-RELATED"/>
    <property type="match status" value="1"/>
</dbReference>
<evidence type="ECO:0000256" key="2">
    <source>
        <dbReference type="ARBA" id="ARBA00022723"/>
    </source>
</evidence>
<dbReference type="GO" id="GO:0003677">
    <property type="term" value="F:DNA binding"/>
    <property type="evidence" value="ECO:0007669"/>
    <property type="project" value="TreeGrafter"/>
</dbReference>
<keyword evidence="5" id="KW-0862">Zinc</keyword>
<evidence type="ECO:0000256" key="8">
    <source>
        <dbReference type="PROSITE-ProRule" id="PRU00146"/>
    </source>
</evidence>
<dbReference type="SUPFAM" id="SSF54160">
    <property type="entry name" value="Chromo domain-like"/>
    <property type="match status" value="2"/>
</dbReference>
<evidence type="ECO:0000256" key="10">
    <source>
        <dbReference type="SAM" id="Phobius"/>
    </source>
</evidence>
<sequence length="1143" mass="127588">MPNGVLFSSISRNHVINFKNMLKLPCDDPETIILCSYIVHAIVLLACANSTCFFYYLVLFQSSFARSHKPQCSGKQMANGTCSSPGAKDEENCNASVTQYGEKGKTKSHPNVSDTTGLRRSPRETLSKKIIPNISTTRKSERLEKRTLPTPVVKRISERVDEKKMPSPLSRSGRSRSHSSSSPSDSKSSGSLNSEQKPKKEKSVRQLTFEAKEVNENEEHDVGTSQVKIKRMNARMYRSLFKLPKKDCLAEPNKIVKSNQEGGNNGGGKIDEFSEGSHSDCKEVSRTGMLPSEDARAKEIRVDSGLSTLVKDLVENNATLGSLVPSNAATNEPDCCGEEALQMLASRNSILDEYLFRNSVGLDRDAKSVLSKRKGITVDMDSDVSAALAKGDRCNSIPDGSPSRLGGNIMGTDMLGNAATYETGLVSERVQPDYCGEETLQMLASRNSILNGGLIKNSAGHDRSENSVPSKRKGITVDINSDVSASLAKADNGNLIHDGGPSWLGGNIMGTDGSSPKRIRLDYDPTVSESCNPCETEDGNDIDASMLQKDSPASLLTDAAKNICLICKSEGQLLFCSGKECYRCYHLSCLEPPLLDAPLGVWHCYFCVKKKIEFGVYSVSEGVESICDVKEVSFSNVKAQKEFLVKYKGLAYVHNRWVPENQLLLEAPLMLEKFNQKDQTLRLKPEWSLPHRLLQKRALICGKQHDDPKTNHTVDNFDCWYEWLVKWRGLGYEHATWELGNASFLYSPEGQNLIRGYKERFQRATRNLSCSKLNKKIDRVNSINKLSQMPGGASSGLSNNNLDAVNKLREHWCRGQNAIVIDDHDRILKVVAFILSLHSNTYQPFLIISTADSLHSWEDKFYQLDPSTDVIIYNGNNEIRNGLRRLEFYDESHCILFQVLIVVPEILFEDMDVLGGIEWETIIVDECQSPKISSYFKQIKMLNTHLRILLFHGQLKDNNVENINILDLLDCQIDNEKDSLISNSNNSVVQLKERLSSHIAYRCKSDSFRFVEYWVPVQISYVQLEQYCAILLSNDSILRASSKIDSIGAVRDILASTRKCCSHPYIVDPGLQALLTKDHEPSKLVEVGIKASGKFQLLDSMLMELRKNMLRVLILFQMPCSSPENVRGNLAGTVDAHNHHLFL</sequence>
<keyword evidence="15" id="KW-1185">Reference proteome</keyword>
<dbReference type="PROSITE" id="PS51192">
    <property type="entry name" value="HELICASE_ATP_BIND_1"/>
    <property type="match status" value="1"/>
</dbReference>
<dbReference type="InterPro" id="IPR000330">
    <property type="entry name" value="SNF2_N"/>
</dbReference>
<dbReference type="GO" id="GO:0003682">
    <property type="term" value="F:chromatin binding"/>
    <property type="evidence" value="ECO:0007669"/>
    <property type="project" value="TreeGrafter"/>
</dbReference>
<gene>
    <name evidence="14" type="ORF">VNO77_28877</name>
</gene>
<keyword evidence="10" id="KW-0472">Membrane</keyword>
<dbReference type="InterPro" id="IPR019787">
    <property type="entry name" value="Znf_PHD-finger"/>
</dbReference>
<dbReference type="EMBL" id="JAYMYQ010000006">
    <property type="protein sequence ID" value="KAK7324927.1"/>
    <property type="molecule type" value="Genomic_DNA"/>
</dbReference>
<comment type="caution">
    <text evidence="14">The sequence shown here is derived from an EMBL/GenBank/DDBJ whole genome shotgun (WGS) entry which is preliminary data.</text>
</comment>
<name>A0AAN9KWJ0_CANGL</name>
<dbReference type="InterPro" id="IPR023780">
    <property type="entry name" value="Chromo_domain"/>
</dbReference>
<dbReference type="InterPro" id="IPR014001">
    <property type="entry name" value="Helicase_ATP-bd"/>
</dbReference>
<dbReference type="InterPro" id="IPR038718">
    <property type="entry name" value="SNF2-like_sf"/>
</dbReference>
<dbReference type="AlphaFoldDB" id="A0AAN9KWJ0"/>
<keyword evidence="10" id="KW-1133">Transmembrane helix</keyword>
<dbReference type="GO" id="GO:0005634">
    <property type="term" value="C:nucleus"/>
    <property type="evidence" value="ECO:0007669"/>
    <property type="project" value="UniProtKB-SubCell"/>
</dbReference>
<feature type="compositionally biased region" description="Low complexity" evidence="9">
    <location>
        <begin position="166"/>
        <end position="194"/>
    </location>
</feature>
<evidence type="ECO:0000313" key="15">
    <source>
        <dbReference type="Proteomes" id="UP001367508"/>
    </source>
</evidence>
<dbReference type="InterPro" id="IPR011011">
    <property type="entry name" value="Znf_FYVE_PHD"/>
</dbReference>
<dbReference type="Pfam" id="PF00176">
    <property type="entry name" value="SNF2-rel_dom"/>
    <property type="match status" value="1"/>
</dbReference>
<dbReference type="InterPro" id="IPR016197">
    <property type="entry name" value="Chromo-like_dom_sf"/>
</dbReference>
<dbReference type="GO" id="GO:0008270">
    <property type="term" value="F:zinc ion binding"/>
    <property type="evidence" value="ECO:0007669"/>
    <property type="project" value="UniProtKB-KW"/>
</dbReference>
<dbReference type="PANTHER" id="PTHR45623:SF13">
    <property type="entry name" value="HELICASE PROTEIN MOM1"/>
    <property type="match status" value="1"/>
</dbReference>
<feature type="domain" description="PHD-type" evidence="12">
    <location>
        <begin position="561"/>
        <end position="610"/>
    </location>
</feature>
<feature type="region of interest" description="Disordered" evidence="9">
    <location>
        <begin position="256"/>
        <end position="296"/>
    </location>
</feature>
<dbReference type="InterPro" id="IPR000953">
    <property type="entry name" value="Chromo/chromo_shadow_dom"/>
</dbReference>
<keyword evidence="3" id="KW-0547">Nucleotide-binding</keyword>
<evidence type="ECO:0000256" key="4">
    <source>
        <dbReference type="ARBA" id="ARBA00022771"/>
    </source>
</evidence>
<evidence type="ECO:0000259" key="11">
    <source>
        <dbReference type="PROSITE" id="PS50013"/>
    </source>
</evidence>
<feature type="compositionally biased region" description="Basic and acidic residues" evidence="9">
    <location>
        <begin position="269"/>
        <end position="285"/>
    </location>
</feature>
<feature type="domain" description="Chromo" evidence="11">
    <location>
        <begin position="621"/>
        <end position="686"/>
    </location>
</feature>
<evidence type="ECO:0000256" key="3">
    <source>
        <dbReference type="ARBA" id="ARBA00022741"/>
    </source>
</evidence>
<dbReference type="SUPFAM" id="SSF57903">
    <property type="entry name" value="FYVE/PHD zinc finger"/>
    <property type="match status" value="1"/>
</dbReference>
<keyword evidence="4 8" id="KW-0863">Zinc-finger</keyword>
<keyword evidence="7" id="KW-0539">Nucleus</keyword>
<evidence type="ECO:0000256" key="1">
    <source>
        <dbReference type="ARBA" id="ARBA00004123"/>
    </source>
</evidence>
<feature type="compositionally biased region" description="Basic and acidic residues" evidence="9">
    <location>
        <begin position="155"/>
        <end position="165"/>
    </location>
</feature>
<evidence type="ECO:0000256" key="5">
    <source>
        <dbReference type="ARBA" id="ARBA00022833"/>
    </source>
</evidence>
<proteinExistence type="predicted"/>
<organism evidence="14 15">
    <name type="scientific">Canavalia gladiata</name>
    <name type="common">Sword bean</name>
    <name type="synonym">Dolichos gladiatus</name>
    <dbReference type="NCBI Taxonomy" id="3824"/>
    <lineage>
        <taxon>Eukaryota</taxon>
        <taxon>Viridiplantae</taxon>
        <taxon>Streptophyta</taxon>
        <taxon>Embryophyta</taxon>
        <taxon>Tracheophyta</taxon>
        <taxon>Spermatophyta</taxon>
        <taxon>Magnoliopsida</taxon>
        <taxon>eudicotyledons</taxon>
        <taxon>Gunneridae</taxon>
        <taxon>Pentapetalae</taxon>
        <taxon>rosids</taxon>
        <taxon>fabids</taxon>
        <taxon>Fabales</taxon>
        <taxon>Fabaceae</taxon>
        <taxon>Papilionoideae</taxon>
        <taxon>50 kb inversion clade</taxon>
        <taxon>NPAAA clade</taxon>
        <taxon>indigoferoid/millettioid clade</taxon>
        <taxon>Phaseoleae</taxon>
        <taxon>Canavalia</taxon>
    </lineage>
</organism>
<dbReference type="SMART" id="SM00249">
    <property type="entry name" value="PHD"/>
    <property type="match status" value="1"/>
</dbReference>
<dbReference type="SMART" id="SM00298">
    <property type="entry name" value="CHROMO"/>
    <property type="match status" value="2"/>
</dbReference>
<feature type="compositionally biased region" description="Basic and acidic residues" evidence="9">
    <location>
        <begin position="196"/>
        <end position="205"/>
    </location>
</feature>
<feature type="compositionally biased region" description="Polar residues" evidence="9">
    <location>
        <begin position="109"/>
        <end position="118"/>
    </location>
</feature>
<feature type="region of interest" description="Disordered" evidence="9">
    <location>
        <begin position="99"/>
        <end position="205"/>
    </location>
</feature>
<evidence type="ECO:0000256" key="7">
    <source>
        <dbReference type="ARBA" id="ARBA00023242"/>
    </source>
</evidence>
<dbReference type="Proteomes" id="UP001367508">
    <property type="component" value="Unassembled WGS sequence"/>
</dbReference>
<dbReference type="SUPFAM" id="SSF52540">
    <property type="entry name" value="P-loop containing nucleoside triphosphate hydrolases"/>
    <property type="match status" value="2"/>
</dbReference>
<dbReference type="Gene3D" id="3.30.40.10">
    <property type="entry name" value="Zinc/RING finger domain, C3HC4 (zinc finger)"/>
    <property type="match status" value="1"/>
</dbReference>
<dbReference type="PROSITE" id="PS50016">
    <property type="entry name" value="ZF_PHD_2"/>
    <property type="match status" value="1"/>
</dbReference>
<dbReference type="GO" id="GO:0000785">
    <property type="term" value="C:chromatin"/>
    <property type="evidence" value="ECO:0007669"/>
    <property type="project" value="TreeGrafter"/>
</dbReference>
<dbReference type="InterPro" id="IPR001965">
    <property type="entry name" value="Znf_PHD"/>
</dbReference>
<feature type="compositionally biased region" description="Basic and acidic residues" evidence="9">
    <location>
        <begin position="138"/>
        <end position="147"/>
    </location>
</feature>
<dbReference type="Pfam" id="PF00385">
    <property type="entry name" value="Chromo"/>
    <property type="match status" value="1"/>
</dbReference>
<evidence type="ECO:0000256" key="9">
    <source>
        <dbReference type="SAM" id="MobiDB-lite"/>
    </source>
</evidence>
<evidence type="ECO:0000313" key="14">
    <source>
        <dbReference type="EMBL" id="KAK7324927.1"/>
    </source>
</evidence>
<dbReference type="GO" id="GO:0016887">
    <property type="term" value="F:ATP hydrolysis activity"/>
    <property type="evidence" value="ECO:0007669"/>
    <property type="project" value="TreeGrafter"/>
</dbReference>